<dbReference type="SUPFAM" id="SSF111347">
    <property type="entry name" value="Rap/Ran-GAP"/>
    <property type="match status" value="1"/>
</dbReference>
<dbReference type="InterPro" id="IPR046859">
    <property type="entry name" value="RGPA/RALGAPB_N"/>
</dbReference>
<name>L8GWX9_ACACF</name>
<dbReference type="VEuPathDB" id="AmoebaDB:ACA1_061990"/>
<evidence type="ECO:0000313" key="4">
    <source>
        <dbReference type="Proteomes" id="UP000011083"/>
    </source>
</evidence>
<dbReference type="Proteomes" id="UP000011083">
    <property type="component" value="Unassembled WGS sequence"/>
</dbReference>
<reference evidence="3 4" key="1">
    <citation type="journal article" date="2013" name="Genome Biol.">
        <title>Genome of Acanthamoeba castellanii highlights extensive lateral gene transfer and early evolution of tyrosine kinase signaling.</title>
        <authorList>
            <person name="Clarke M."/>
            <person name="Lohan A.J."/>
            <person name="Liu B."/>
            <person name="Lagkouvardos I."/>
            <person name="Roy S."/>
            <person name="Zafar N."/>
            <person name="Bertelli C."/>
            <person name="Schilde C."/>
            <person name="Kianianmomeni A."/>
            <person name="Burglin T.R."/>
            <person name="Frech C."/>
            <person name="Turcotte B."/>
            <person name="Kopec K.O."/>
            <person name="Synnott J.M."/>
            <person name="Choo C."/>
            <person name="Paponov I."/>
            <person name="Finkler A."/>
            <person name="Soon Heng Tan C."/>
            <person name="Hutchins A.P."/>
            <person name="Weinmeier T."/>
            <person name="Rattei T."/>
            <person name="Chu J.S."/>
            <person name="Gimenez G."/>
            <person name="Irimia M."/>
            <person name="Rigden D.J."/>
            <person name="Fitzpatrick D.A."/>
            <person name="Lorenzo-Morales J."/>
            <person name="Bateman A."/>
            <person name="Chiu C.H."/>
            <person name="Tang P."/>
            <person name="Hegemann P."/>
            <person name="Fromm H."/>
            <person name="Raoult D."/>
            <person name="Greub G."/>
            <person name="Miranda-Saavedra D."/>
            <person name="Chen N."/>
            <person name="Nash P."/>
            <person name="Ginger M.L."/>
            <person name="Horn M."/>
            <person name="Schaap P."/>
            <person name="Caler L."/>
            <person name="Loftus B."/>
        </authorList>
    </citation>
    <scope>NUCLEOTIDE SEQUENCE [LARGE SCALE GENOMIC DNA]</scope>
    <source>
        <strain evidence="3 4">Neff</strain>
    </source>
</reference>
<dbReference type="PANTHER" id="PTHR21344">
    <property type="entry name" value="RAL GTPASE-ACTIVATING PROTEIN SUBUNIT BETA"/>
    <property type="match status" value="1"/>
</dbReference>
<evidence type="ECO:0000313" key="3">
    <source>
        <dbReference type="EMBL" id="ELR17457.1"/>
    </source>
</evidence>
<dbReference type="InterPro" id="IPR035974">
    <property type="entry name" value="Rap/Ran-GAP_sf"/>
</dbReference>
<dbReference type="PROSITE" id="PS50085">
    <property type="entry name" value="RAPGAP"/>
    <property type="match status" value="1"/>
</dbReference>
<sequence length="1106" mass="124304">MFLDFIASQLGFLEYNEESSVFMQFPEETRKVLAGEIVRVLIGNSPLPGATLKSANHVRVIMEIVGQSFGLPIKVETIDIIAGATELYRRWLLGDDERLIPPPIKDDFEVHQYFFKQMFNHFSLLFQPQAGEEEQKDGGGESLLNHHVRLCENVLEIYANVGSEVPLKEDTWEHLLKVVLGITDSLLGQPKGSDLLAERLCPSLLKVLFSLWLRSGMIGVMWDNLRDLIWHWRHRMPAIKQWNAVVLGLTNRITRIMYGPTVGTRNIVISIDGDTTEINDSADHYVVYAWQRMLRLLGDLETIPIPANYLEAIKGVGQVANQLLQIGQKDLDPESKLLQPDGNTILHIVGAFIFEAINNYRDGFEKGKAAALEAALSILSSRSRTKFNPLYLAYFYRGLEKALSTEHPLLVSTVILHSTVNLFQSEFPGSHVLIPTYIHAIGRILPETGHGAILRNACIRILGCFTCYPEHFARLIFSRNNTTIKKPLVKTYEEMIAPLNAIMLGGLKVELDPGNLQAFLWVASVYANASIEYNTSFCDGLIRSILQKIVTVGFPGWTDEVMLTCFQILTDLSCVHQFLVEETEENGPTRPRAGLIRQRLTLGSFSNASNHCGILLVTTLCKFFEIRCAVQCAPAPPLEELVVKTWIMTGDWILRNAGLFKTVLSIIEKCRGDVKGYHAPTYKIKEAASSMLWTIVNQHGQFPPPIGPSNFSSLPSEADLLTHSKLTSKNITCFLFNKTLMSVIREPRSYGRIAVTIILRDLSGKFVWNANLNYFPCVPEHISEPGVKPPEKDPLEALPAPDPVEYLDELMAYLTEEERKKQDAVLSLAIQRVKEEAAHLRKTSFGHTDNTVHRPRLPPQDVESDTTASRLLLAHVGLLSMENRGAFSLLQSDASKPFNFLQNFKNIDSTAERECLQIGVIYVPKGGMSMQQIFDNEKGSQDYFDFLSSLGWAVDLNTHTGFTGGLDPKATGDLTPYYADLYTEVHKRRLVLSDRVLISWVEDVAEYSIDLLEECKAAVNIVINPLPSGLYRVRIINKHGKVRDVGPLVDEMIVSKHILSFLVRLDKEAIQPLVMRKQQIDDFVRKHKIDVSLSKFYASQFSMAKS</sequence>
<feature type="domain" description="Rap-GAP" evidence="2">
    <location>
        <begin position="904"/>
        <end position="1106"/>
    </location>
</feature>
<dbReference type="OMA" id="WANEVIG"/>
<dbReference type="Pfam" id="PF02145">
    <property type="entry name" value="Rap_GAP"/>
    <property type="match status" value="1"/>
</dbReference>
<accession>L8GWX9</accession>
<organism evidence="3 4">
    <name type="scientific">Acanthamoeba castellanii (strain ATCC 30010 / Neff)</name>
    <dbReference type="NCBI Taxonomy" id="1257118"/>
    <lineage>
        <taxon>Eukaryota</taxon>
        <taxon>Amoebozoa</taxon>
        <taxon>Discosea</taxon>
        <taxon>Longamoebia</taxon>
        <taxon>Centramoebida</taxon>
        <taxon>Acanthamoebidae</taxon>
        <taxon>Acanthamoeba</taxon>
    </lineage>
</organism>
<dbReference type="GO" id="GO:0005096">
    <property type="term" value="F:GTPase activator activity"/>
    <property type="evidence" value="ECO:0007669"/>
    <property type="project" value="UniProtKB-KW"/>
</dbReference>
<dbReference type="InterPro" id="IPR000331">
    <property type="entry name" value="Rap/Ran_GAP_dom"/>
</dbReference>
<keyword evidence="1" id="KW-0343">GTPase activation</keyword>
<protein>
    <submittedName>
        <fullName evidence="3">RapGAP/RanGAP domain containing protein</fullName>
    </submittedName>
</protein>
<proteinExistence type="predicted"/>
<dbReference type="RefSeq" id="XP_004339470.1">
    <property type="nucleotide sequence ID" value="XM_004339422.1"/>
</dbReference>
<dbReference type="GO" id="GO:0051056">
    <property type="term" value="P:regulation of small GTPase mediated signal transduction"/>
    <property type="evidence" value="ECO:0007669"/>
    <property type="project" value="InterPro"/>
</dbReference>
<evidence type="ECO:0000259" key="2">
    <source>
        <dbReference type="PROSITE" id="PS50085"/>
    </source>
</evidence>
<dbReference type="OrthoDB" id="18562at2759"/>
<dbReference type="EMBL" id="KB007974">
    <property type="protein sequence ID" value="ELR17457.1"/>
    <property type="molecule type" value="Genomic_DNA"/>
</dbReference>
<dbReference type="Pfam" id="PF20412">
    <property type="entry name" value="RALGAPB_N"/>
    <property type="match status" value="1"/>
</dbReference>
<dbReference type="InterPro" id="IPR039930">
    <property type="entry name" value="RALGAPB"/>
</dbReference>
<dbReference type="Gene3D" id="3.40.50.11210">
    <property type="entry name" value="Rap/Ran-GAP"/>
    <property type="match status" value="1"/>
</dbReference>
<dbReference type="AlphaFoldDB" id="L8GWX9"/>
<dbReference type="KEGG" id="acan:ACA1_061990"/>
<gene>
    <name evidence="3" type="ORF">ACA1_061990</name>
</gene>
<evidence type="ECO:0000256" key="1">
    <source>
        <dbReference type="ARBA" id="ARBA00022468"/>
    </source>
</evidence>
<dbReference type="GeneID" id="14918120"/>
<keyword evidence="4" id="KW-1185">Reference proteome</keyword>
<dbReference type="PANTHER" id="PTHR21344:SF1">
    <property type="entry name" value="RAL GTPASE-ACTIVATING PROTEIN SUBUNIT BETA"/>
    <property type="match status" value="1"/>
</dbReference>